<feature type="transmembrane region" description="Helical" evidence="9">
    <location>
        <begin position="75"/>
        <end position="96"/>
    </location>
</feature>
<feature type="transmembrane region" description="Helical" evidence="9">
    <location>
        <begin position="183"/>
        <end position="202"/>
    </location>
</feature>
<reference evidence="11 13" key="2">
    <citation type="journal article" date="2018" name="Syst. Appl. Microbiol.">
        <title>Characterization and high-quality draft genome sequence of Herbivorax saccincola A7, an anaerobic, alkaliphilic, thermophilic, cellulolytic, and xylanolytic bacterium.</title>
        <authorList>
            <person name="Aikawa S."/>
            <person name="Baramee S."/>
            <person name="Sermsathanaswadi J."/>
            <person name="Thianheng P."/>
            <person name="Tachaapaikoon C."/>
            <person name="Shikata A."/>
            <person name="Waeonukul R."/>
            <person name="Pason P."/>
            <person name="Ratanakhanokchai K."/>
            <person name="Kosugi A."/>
        </authorList>
    </citation>
    <scope>NUCLEOTIDE SEQUENCE [LARGE SCALE GENOMIC DNA]</scope>
    <source>
        <strain evidence="11 13">A7</strain>
    </source>
</reference>
<evidence type="ECO:0000256" key="8">
    <source>
        <dbReference type="ARBA" id="ARBA00023136"/>
    </source>
</evidence>
<evidence type="ECO:0000313" key="13">
    <source>
        <dbReference type="Proteomes" id="UP000239720"/>
    </source>
</evidence>
<dbReference type="RefSeq" id="WP_101302755.1">
    <property type="nucleotide sequence ID" value="NZ_CP025197.1"/>
</dbReference>
<comment type="subcellular location">
    <subcellularLocation>
        <location evidence="1 9">Cell membrane</location>
        <topology evidence="1 9">Multi-pass membrane protein</topology>
    </subcellularLocation>
</comment>
<dbReference type="GO" id="GO:0009236">
    <property type="term" value="P:cobalamin biosynthetic process"/>
    <property type="evidence" value="ECO:0007669"/>
    <property type="project" value="UniProtKB-UniRule"/>
</dbReference>
<comment type="pathway">
    <text evidence="2 9">Cofactor biosynthesis; adenosylcobalamin biosynthesis.</text>
</comment>
<evidence type="ECO:0000313" key="12">
    <source>
        <dbReference type="Proteomes" id="UP000233534"/>
    </source>
</evidence>
<dbReference type="EMBL" id="CP025197">
    <property type="protein sequence ID" value="AUG58350.1"/>
    <property type="molecule type" value="Genomic_DNA"/>
</dbReference>
<evidence type="ECO:0000313" key="11">
    <source>
        <dbReference type="EMBL" id="PQQ66431.1"/>
    </source>
</evidence>
<dbReference type="GO" id="GO:0005886">
    <property type="term" value="C:plasma membrane"/>
    <property type="evidence" value="ECO:0007669"/>
    <property type="project" value="UniProtKB-SubCell"/>
</dbReference>
<dbReference type="OrthoDB" id="9811967at2"/>
<keyword evidence="4 9" id="KW-1003">Cell membrane</keyword>
<dbReference type="EMBL" id="NEMB01000003">
    <property type="protein sequence ID" value="PQQ66431.1"/>
    <property type="molecule type" value="Genomic_DNA"/>
</dbReference>
<reference evidence="10 12" key="1">
    <citation type="submission" date="2017-12" db="EMBL/GenBank/DDBJ databases">
        <title>Complete genome sequence of Herbivorax saccincola GGR1, a novel Cellulosome-producing hydrolytic bacterium in a thermophilic biogas plant, established by Illumina and Nanopore MinION sequencing.</title>
        <authorList>
            <person name="Pechtl A."/>
            <person name="Ruckert C."/>
            <person name="Koeck D.E."/>
            <person name="Maus I."/>
            <person name="Winkler A."/>
            <person name="Kalinowski J."/>
            <person name="Puhler A."/>
            <person name="Schwarz W.W."/>
            <person name="Zverlov V.V."/>
            <person name="Schluter A."/>
            <person name="Liebl W."/>
        </authorList>
    </citation>
    <scope>NUCLEOTIDE SEQUENCE [LARGE SCALE GENOMIC DNA]</scope>
    <source>
        <strain evidence="10">GGR1</strain>
        <strain evidence="12">SR1</strain>
    </source>
</reference>
<dbReference type="Proteomes" id="UP000239720">
    <property type="component" value="Unassembled WGS sequence"/>
</dbReference>
<evidence type="ECO:0000256" key="4">
    <source>
        <dbReference type="ARBA" id="ARBA00022475"/>
    </source>
</evidence>
<protein>
    <recommendedName>
        <fullName evidence="9">Cobalamin biosynthesis protein CobD</fullName>
    </recommendedName>
</protein>
<evidence type="ECO:0000256" key="3">
    <source>
        <dbReference type="ARBA" id="ARBA00006263"/>
    </source>
</evidence>
<dbReference type="GO" id="GO:0048472">
    <property type="term" value="F:threonine-phosphate decarboxylase activity"/>
    <property type="evidence" value="ECO:0007669"/>
    <property type="project" value="InterPro"/>
</dbReference>
<evidence type="ECO:0000256" key="7">
    <source>
        <dbReference type="ARBA" id="ARBA00022989"/>
    </source>
</evidence>
<organism evidence="10 12">
    <name type="scientific">Acetivibrio saccincola</name>
    <dbReference type="NCBI Taxonomy" id="1677857"/>
    <lineage>
        <taxon>Bacteria</taxon>
        <taxon>Bacillati</taxon>
        <taxon>Bacillota</taxon>
        <taxon>Clostridia</taxon>
        <taxon>Eubacteriales</taxon>
        <taxon>Oscillospiraceae</taxon>
        <taxon>Acetivibrio</taxon>
    </lineage>
</organism>
<dbReference type="NCBIfam" id="TIGR00380">
    <property type="entry name" value="cobal_cbiB"/>
    <property type="match status" value="1"/>
</dbReference>
<keyword evidence="7 9" id="KW-1133">Transmembrane helix</keyword>
<gene>
    <name evidence="9" type="primary">cobD</name>
    <name evidence="11" type="ORF">B9R14_06470</name>
    <name evidence="10" type="ORF">HVS_12385</name>
</gene>
<evidence type="ECO:0000313" key="10">
    <source>
        <dbReference type="EMBL" id="AUG58350.1"/>
    </source>
</evidence>
<dbReference type="KEGG" id="hsc:HVS_12385"/>
<dbReference type="GO" id="GO:0015420">
    <property type="term" value="F:ABC-type vitamin B12 transporter activity"/>
    <property type="evidence" value="ECO:0007669"/>
    <property type="project" value="UniProtKB-UniRule"/>
</dbReference>
<feature type="transmembrane region" description="Helical" evidence="9">
    <location>
        <begin position="102"/>
        <end position="121"/>
    </location>
</feature>
<comment type="function">
    <text evidence="9">Converts cobyric acid to cobinamide by the addition of aminopropanol on the F carboxylic group.</text>
</comment>
<dbReference type="InterPro" id="IPR004485">
    <property type="entry name" value="Cobalamin_biosynth_CobD/CbiB"/>
</dbReference>
<feature type="transmembrane region" description="Helical" evidence="9">
    <location>
        <begin position="318"/>
        <end position="346"/>
    </location>
</feature>
<evidence type="ECO:0000256" key="6">
    <source>
        <dbReference type="ARBA" id="ARBA00022692"/>
    </source>
</evidence>
<dbReference type="Pfam" id="PF03186">
    <property type="entry name" value="CobD_Cbib"/>
    <property type="match status" value="1"/>
</dbReference>
<evidence type="ECO:0000256" key="2">
    <source>
        <dbReference type="ARBA" id="ARBA00004953"/>
    </source>
</evidence>
<proteinExistence type="inferred from homology"/>
<keyword evidence="8 9" id="KW-0472">Membrane</keyword>
<dbReference type="AlphaFoldDB" id="A0A2K9ES28"/>
<dbReference type="PANTHER" id="PTHR34308:SF1">
    <property type="entry name" value="COBALAMIN BIOSYNTHESIS PROTEIN CBIB"/>
    <property type="match status" value="1"/>
</dbReference>
<dbReference type="PANTHER" id="PTHR34308">
    <property type="entry name" value="COBALAMIN BIOSYNTHESIS PROTEIN CBIB"/>
    <property type="match status" value="1"/>
</dbReference>
<comment type="similarity">
    <text evidence="3 9">Belongs to the CobD/CbiB family.</text>
</comment>
<dbReference type="UniPathway" id="UPA00148"/>
<feature type="transmembrane region" description="Helical" evidence="9">
    <location>
        <begin position="236"/>
        <end position="256"/>
    </location>
</feature>
<keyword evidence="12" id="KW-1185">Reference proteome</keyword>
<accession>A0A2K9ES28</accession>
<evidence type="ECO:0000256" key="5">
    <source>
        <dbReference type="ARBA" id="ARBA00022573"/>
    </source>
</evidence>
<sequence>MSLYLLLEIFIAYVLDILLEDPPWLPQPVKFLKWLIKHAEKLIRSIVEVFSAKKVKALGDDVVRNTKKKKRNEKIAGVVLAIFITAFAFFSVYIIIRAAYKVHPVLASVINIYFIYTAFAARRTAAEGFKVFDALKERDIFRARKFLSTVAGKHTENLDEKEVIKGAVEATAESTSDNVIAPVFYTFAGSFFGLAAPFVYAFKAISTLDSMVGYKNEKYRYLGWASARLDDIANFIPARLTGILIVVSAFISQNDYSSSYAIMRRDRRKHFSPNSGYPEAAVAGALGVRLGGSGLYFGDIVEKPIIGDPVNELDIRNITQAIVLMYIASALSMVLFTIFYISVYFLKGFFA</sequence>
<dbReference type="Proteomes" id="UP000233534">
    <property type="component" value="Chromosome"/>
</dbReference>
<dbReference type="HAMAP" id="MF_00024">
    <property type="entry name" value="CobD_CbiB"/>
    <property type="match status" value="1"/>
</dbReference>
<evidence type="ECO:0000256" key="1">
    <source>
        <dbReference type="ARBA" id="ARBA00004651"/>
    </source>
</evidence>
<keyword evidence="5 9" id="KW-0169">Cobalamin biosynthesis</keyword>
<evidence type="ECO:0000256" key="9">
    <source>
        <dbReference type="HAMAP-Rule" id="MF_00024"/>
    </source>
</evidence>
<keyword evidence="6 9" id="KW-0812">Transmembrane</keyword>
<name>A0A2K9ES28_9FIRM</name>